<proteinExistence type="predicted"/>
<dbReference type="AlphaFoldDB" id="E5AE23"/>
<gene>
    <name evidence="1" type="ORF">LEMA_P002490.1</name>
</gene>
<dbReference type="EMBL" id="FP929139">
    <property type="protein sequence ID" value="CBY01462.1"/>
    <property type="molecule type" value="Genomic_DNA"/>
</dbReference>
<protein>
    <submittedName>
        <fullName evidence="1">Predicted protein</fullName>
    </submittedName>
</protein>
<organism evidence="1 2">
    <name type="scientific">Leptosphaeria maculans (strain JN3 / isolate v23.1.3 / race Av1-4-5-6-7-8)</name>
    <name type="common">Blackleg fungus</name>
    <name type="synonym">Phoma lingam</name>
    <dbReference type="NCBI Taxonomy" id="985895"/>
    <lineage>
        <taxon>Eukaryota</taxon>
        <taxon>Fungi</taxon>
        <taxon>Dikarya</taxon>
        <taxon>Ascomycota</taxon>
        <taxon>Pezizomycotina</taxon>
        <taxon>Dothideomycetes</taxon>
        <taxon>Pleosporomycetidae</taxon>
        <taxon>Pleosporales</taxon>
        <taxon>Pleosporineae</taxon>
        <taxon>Leptosphaeriaceae</taxon>
        <taxon>Plenodomus</taxon>
        <taxon>Plenodomus lingam/Leptosphaeria maculans species complex</taxon>
    </lineage>
</organism>
<dbReference type="VEuPathDB" id="FungiDB:LEMA_P002490.1"/>
<dbReference type="Proteomes" id="UP000002668">
    <property type="component" value="Genome"/>
</dbReference>
<evidence type="ECO:0000313" key="2">
    <source>
        <dbReference type="Proteomes" id="UP000002668"/>
    </source>
</evidence>
<dbReference type="HOGENOM" id="CLU_2109482_0_0_1"/>
<reference evidence="2" key="1">
    <citation type="journal article" date="2011" name="Nat. Commun.">
        <title>Effector diversification within compartments of the Leptosphaeria maculans genome affected by Repeat-Induced Point mutations.</title>
        <authorList>
            <person name="Rouxel T."/>
            <person name="Grandaubert J."/>
            <person name="Hane J.K."/>
            <person name="Hoede C."/>
            <person name="van de Wouw A.P."/>
            <person name="Couloux A."/>
            <person name="Dominguez V."/>
            <person name="Anthouard V."/>
            <person name="Bally P."/>
            <person name="Bourras S."/>
            <person name="Cozijnsen A.J."/>
            <person name="Ciuffetti L.M."/>
            <person name="Degrave A."/>
            <person name="Dilmaghani A."/>
            <person name="Duret L."/>
            <person name="Fudal I."/>
            <person name="Goodwin S.B."/>
            <person name="Gout L."/>
            <person name="Glaser N."/>
            <person name="Linglin J."/>
            <person name="Kema G.H.J."/>
            <person name="Lapalu N."/>
            <person name="Lawrence C.B."/>
            <person name="May K."/>
            <person name="Meyer M."/>
            <person name="Ollivier B."/>
            <person name="Poulain J."/>
            <person name="Schoch C.L."/>
            <person name="Simon A."/>
            <person name="Spatafora J.W."/>
            <person name="Stachowiak A."/>
            <person name="Turgeon B.G."/>
            <person name="Tyler B.M."/>
            <person name="Vincent D."/>
            <person name="Weissenbach J."/>
            <person name="Amselem J."/>
            <person name="Quesneville H."/>
            <person name="Oliver R.P."/>
            <person name="Wincker P."/>
            <person name="Balesdent M.-H."/>
            <person name="Howlett B.J."/>
        </authorList>
    </citation>
    <scope>NUCLEOTIDE SEQUENCE [LARGE SCALE GENOMIC DNA]</scope>
    <source>
        <strain evidence="2">JN3 / isolate v23.1.3 / race Av1-4-5-6-7-8</strain>
    </source>
</reference>
<evidence type="ECO:0000313" key="1">
    <source>
        <dbReference type="EMBL" id="CBY01462.1"/>
    </source>
</evidence>
<name>E5AE23_LEPMJ</name>
<dbReference type="InParanoid" id="E5AE23"/>
<accession>E5AE23</accession>
<keyword evidence="2" id="KW-1185">Reference proteome</keyword>
<sequence>MSYNSVHVAYFATVPYLQKVTPSLDIRVNLSGLTATQYSGSPPCQLAVSLHSDSYYFRCKIHIERQILVSSVRFEATSYRTTGVVGLRLMLNDGVPWLLWATVQGLSSAYMRRLR</sequence>